<protein>
    <submittedName>
        <fullName evidence="1">TIGR02269 family lipoprotein</fullName>
    </submittedName>
</protein>
<dbReference type="InterPro" id="IPR011755">
    <property type="entry name" value="CHP02269_MYXXA"/>
</dbReference>
<evidence type="ECO:0000313" key="2">
    <source>
        <dbReference type="Proteomes" id="UP000518300"/>
    </source>
</evidence>
<proteinExistence type="predicted"/>
<dbReference type="AlphaFoldDB" id="A0A848LN09"/>
<accession>A0A848LN09</accession>
<name>A0A848LN09_9BACT</name>
<keyword evidence="2" id="KW-1185">Reference proteome</keyword>
<dbReference type="EMBL" id="JABBJJ010000167">
    <property type="protein sequence ID" value="NMO19069.1"/>
    <property type="molecule type" value="Genomic_DNA"/>
</dbReference>
<evidence type="ECO:0000313" key="1">
    <source>
        <dbReference type="EMBL" id="NMO19069.1"/>
    </source>
</evidence>
<comment type="caution">
    <text evidence="1">The sequence shown here is derived from an EMBL/GenBank/DDBJ whole genome shotgun (WGS) entry which is preliminary data.</text>
</comment>
<dbReference type="Pfam" id="PF09533">
    <property type="entry name" value="DUF2380"/>
    <property type="match status" value="1"/>
</dbReference>
<keyword evidence="1" id="KW-0449">Lipoprotein</keyword>
<gene>
    <name evidence="1" type="ORF">HG543_30010</name>
</gene>
<dbReference type="NCBIfam" id="TIGR02269">
    <property type="entry name" value="TIGR02269 family lipoprotein"/>
    <property type="match status" value="1"/>
</dbReference>
<dbReference type="Proteomes" id="UP000518300">
    <property type="component" value="Unassembled WGS sequence"/>
</dbReference>
<organism evidence="1 2">
    <name type="scientific">Pyxidicoccus fallax</name>
    <dbReference type="NCBI Taxonomy" id="394095"/>
    <lineage>
        <taxon>Bacteria</taxon>
        <taxon>Pseudomonadati</taxon>
        <taxon>Myxococcota</taxon>
        <taxon>Myxococcia</taxon>
        <taxon>Myxococcales</taxon>
        <taxon>Cystobacterineae</taxon>
        <taxon>Myxococcaceae</taxon>
        <taxon>Pyxidicoccus</taxon>
    </lineage>
</organism>
<reference evidence="1 2" key="1">
    <citation type="submission" date="2020-04" db="EMBL/GenBank/DDBJ databases">
        <title>Draft genome of Pyxidicoccus fallax type strain.</title>
        <authorList>
            <person name="Whitworth D.E."/>
        </authorList>
    </citation>
    <scope>NUCLEOTIDE SEQUENCE [LARGE SCALE GENOMIC DNA]</scope>
    <source>
        <strain evidence="1 2">DSM 14698</strain>
    </source>
</reference>
<sequence>MLWVVLLTACASTNVTQQRWEVAEAVAEECDDPGADLCTTFICGVGACALYSCEDVDPGRLVRAQVAVPVRPPTPARPFPTPTSPQRYWGSMQGLPADAEPIFIIPWNETSEEYAARLRRELEETPTRTWVKHHVFPQAFKRWFERQGVNIHEWTLVIDKQVHERIHRGKSGGPWNAEWDAYIRLNPFAKQQAIHLFAVQMIFRFDLAGPVVPYYDKKFIPLFPVVEEDIY</sequence>